<dbReference type="EMBL" id="CP002480">
    <property type="protein sequence ID" value="ADW67443.1"/>
    <property type="molecule type" value="Genomic_DNA"/>
</dbReference>
<dbReference type="eggNOG" id="ENOG502ZZ7J">
    <property type="taxonomic scope" value="Bacteria"/>
</dbReference>
<reference evidence="2" key="1">
    <citation type="submission" date="2011-01" db="EMBL/GenBank/DDBJ databases">
        <title>Complete sequence of chromosome of Acidobacterium sp. MP5ACTX9.</title>
        <authorList>
            <consortium name="US DOE Joint Genome Institute"/>
            <person name="Lucas S."/>
            <person name="Copeland A."/>
            <person name="Lapidus A."/>
            <person name="Cheng J.-F."/>
            <person name="Goodwin L."/>
            <person name="Pitluck S."/>
            <person name="Teshima H."/>
            <person name="Detter J.C."/>
            <person name="Han C."/>
            <person name="Tapia R."/>
            <person name="Land M."/>
            <person name="Hauser L."/>
            <person name="Kyrpides N."/>
            <person name="Ivanova N."/>
            <person name="Ovchinnikova G."/>
            <person name="Pagani I."/>
            <person name="Rawat S.R."/>
            <person name="Mannisto M."/>
            <person name="Haggblom M.M."/>
            <person name="Woyke T."/>
        </authorList>
    </citation>
    <scope>NUCLEOTIDE SEQUENCE [LARGE SCALE GENOMIC DNA]</scope>
    <source>
        <strain evidence="2">MP5ACTX9</strain>
    </source>
</reference>
<accession>E8WXB0</accession>
<organism evidence="2">
    <name type="scientific">Granulicella tundricola (strain ATCC BAA-1859 / DSM 23138 / MP5ACTX9)</name>
    <dbReference type="NCBI Taxonomy" id="1198114"/>
    <lineage>
        <taxon>Bacteria</taxon>
        <taxon>Pseudomonadati</taxon>
        <taxon>Acidobacteriota</taxon>
        <taxon>Terriglobia</taxon>
        <taxon>Terriglobales</taxon>
        <taxon>Acidobacteriaceae</taxon>
        <taxon>Granulicella</taxon>
    </lineage>
</organism>
<evidence type="ECO:0000313" key="1">
    <source>
        <dbReference type="EMBL" id="ADW67443.1"/>
    </source>
</evidence>
<evidence type="ECO:0000313" key="2">
    <source>
        <dbReference type="Proteomes" id="UP000000343"/>
    </source>
</evidence>
<gene>
    <name evidence="1" type="ordered locus">AciX9_0371</name>
</gene>
<dbReference type="AlphaFoldDB" id="E8WXB0"/>
<proteinExistence type="predicted"/>
<dbReference type="KEGG" id="acm:AciX9_0371"/>
<name>E8WXB0_GRATM</name>
<keyword evidence="2" id="KW-1185">Reference proteome</keyword>
<dbReference type="STRING" id="1198114.AciX9_0371"/>
<dbReference type="HOGENOM" id="CLU_1155940_0_0_0"/>
<dbReference type="PaxDb" id="1198114-AciX9_0371"/>
<dbReference type="RefSeq" id="WP_013578771.1">
    <property type="nucleotide sequence ID" value="NC_015064.1"/>
</dbReference>
<sequence length="243" mass="26723">MAMKTGPKVALGSLLLLFVAAGAEVAWIHHRNHADDAPVAKAEYKSDPDDLVFLKKEHPDSLKDAKDLKGRTLWVSAGGQMDYFPYTGHKVDFAKSEGVLLGAEKLEVKDAIEAVAPKKTAFRIPAGDKQVLLVFTKAGAPTEYAVPVGYHEDGRYNFMTDEIFFYDDPHQLFNYWKPEIWAGIDAHKAVPGMNERQAEMALGQVVTPHGDTPGDRTMDFYNEGHPVTITFVHGKATTITPGA</sequence>
<dbReference type="Proteomes" id="UP000000343">
    <property type="component" value="Chromosome"/>
</dbReference>
<protein>
    <submittedName>
        <fullName evidence="1">Uncharacterized protein</fullName>
    </submittedName>
</protein>